<dbReference type="KEGG" id="gfm:Enr17x_29570"/>
<dbReference type="OrthoDB" id="253931at2"/>
<evidence type="ECO:0000256" key="1">
    <source>
        <dbReference type="SAM" id="Phobius"/>
    </source>
</evidence>
<organism evidence="2 3">
    <name type="scientific">Gimesia fumaroli</name>
    <dbReference type="NCBI Taxonomy" id="2527976"/>
    <lineage>
        <taxon>Bacteria</taxon>
        <taxon>Pseudomonadati</taxon>
        <taxon>Planctomycetota</taxon>
        <taxon>Planctomycetia</taxon>
        <taxon>Planctomycetales</taxon>
        <taxon>Planctomycetaceae</taxon>
        <taxon>Gimesia</taxon>
    </lineage>
</organism>
<reference evidence="2 3" key="1">
    <citation type="submission" date="2019-03" db="EMBL/GenBank/DDBJ databases">
        <title>Deep-cultivation of Planctomycetes and their phenomic and genomic characterization uncovers novel biology.</title>
        <authorList>
            <person name="Wiegand S."/>
            <person name="Jogler M."/>
            <person name="Boedeker C."/>
            <person name="Pinto D."/>
            <person name="Vollmers J."/>
            <person name="Rivas-Marin E."/>
            <person name="Kohn T."/>
            <person name="Peeters S.H."/>
            <person name="Heuer A."/>
            <person name="Rast P."/>
            <person name="Oberbeckmann S."/>
            <person name="Bunk B."/>
            <person name="Jeske O."/>
            <person name="Meyerdierks A."/>
            <person name="Storesund J.E."/>
            <person name="Kallscheuer N."/>
            <person name="Luecker S."/>
            <person name="Lage O.M."/>
            <person name="Pohl T."/>
            <person name="Merkel B.J."/>
            <person name="Hornburger P."/>
            <person name="Mueller R.-W."/>
            <person name="Bruemmer F."/>
            <person name="Labrenz M."/>
            <person name="Spormann A.M."/>
            <person name="Op den Camp H."/>
            <person name="Overmann J."/>
            <person name="Amann R."/>
            <person name="Jetten M.S.M."/>
            <person name="Mascher T."/>
            <person name="Medema M.H."/>
            <person name="Devos D.P."/>
            <person name="Kaster A.-K."/>
            <person name="Ovreas L."/>
            <person name="Rohde M."/>
            <person name="Galperin M.Y."/>
            <person name="Jogler C."/>
        </authorList>
    </citation>
    <scope>NUCLEOTIDE SEQUENCE [LARGE SCALE GENOMIC DNA]</scope>
    <source>
        <strain evidence="2 3">Enr17</strain>
    </source>
</reference>
<keyword evidence="1" id="KW-1133">Transmembrane helix</keyword>
<dbReference type="RefSeq" id="WP_145309750.1">
    <property type="nucleotide sequence ID" value="NZ_CP037452.1"/>
</dbReference>
<accession>A0A518ICT4</accession>
<feature type="transmembrane region" description="Helical" evidence="1">
    <location>
        <begin position="209"/>
        <end position="235"/>
    </location>
</feature>
<dbReference type="AlphaFoldDB" id="A0A518ICT4"/>
<dbReference type="Proteomes" id="UP000318313">
    <property type="component" value="Chromosome"/>
</dbReference>
<keyword evidence="3" id="KW-1185">Reference proteome</keyword>
<protein>
    <submittedName>
        <fullName evidence="2">Uncharacterized protein</fullName>
    </submittedName>
</protein>
<dbReference type="EMBL" id="CP037452">
    <property type="protein sequence ID" value="QDV50912.1"/>
    <property type="molecule type" value="Genomic_DNA"/>
</dbReference>
<evidence type="ECO:0000313" key="3">
    <source>
        <dbReference type="Proteomes" id="UP000318313"/>
    </source>
</evidence>
<keyword evidence="1" id="KW-0472">Membrane</keyword>
<proteinExistence type="predicted"/>
<name>A0A518ICT4_9PLAN</name>
<evidence type="ECO:0000313" key="2">
    <source>
        <dbReference type="EMBL" id="QDV50912.1"/>
    </source>
</evidence>
<keyword evidence="1" id="KW-0812">Transmembrane</keyword>
<gene>
    <name evidence="2" type="ORF">Enr17x_29570</name>
</gene>
<sequence length="257" mass="29334">MVEDSTILKQSVTPEYVLAVFNDWHRMDYEANYLREPPELLTFETTIEDWLFDADFISWRSVARWLNEVWEISVTAREWKTVLAPMRKKTLAGVCKLIAQHAQVPVIREQSFFGKPCRPASVFLTIRAMLQEAGVDVSEIRPSTSLEEYARQHWELFWGDFTMLAPGALPPCRLVRTPGQTLETACITIGADMFLLGLILGMIDSLILVFPLILCPLLLVRIFCFPALGPTYIYFGDLKTFRDLSETIAVHEAARIC</sequence>